<evidence type="ECO:0000313" key="1">
    <source>
        <dbReference type="EMBL" id="PWJ77335.1"/>
    </source>
</evidence>
<dbReference type="RefSeq" id="WP_109625440.1">
    <property type="nucleotide sequence ID" value="NZ_JANKBI010000002.1"/>
</dbReference>
<sequence length="305" mass="35288">MAIYETGGQRFEYSVTGQGIRIDGCGGTGSICLPEEIEGEKVTCLGDYALSPMRQQGLMDVEEVRLPGNLRSIGRYAFYNCSTLHELHFYGGLSEIGAGAFTGCHQVKKLTAVEEQGKCPCLKEILSELTEEIEVRYCGDGEALLYFPEYFEEGVENTPARILENHVHGSGLFFRNCFRNREFQFREYDSRFDMAAAQESRGFLTYMCLGRLMYPYLLEEEARLKYEGFLRGHLAEAAAHLLKKRDMKRFIWLMENCGLPGERGWQDNMDQIFERAEKYRNAQAMSFLMDFRHRFERQREVEYEL</sequence>
<name>A0AB73T781_9FIRM</name>
<gene>
    <name evidence="1" type="ORF">C7383_103179</name>
</gene>
<dbReference type="InterPro" id="IPR026906">
    <property type="entry name" value="LRR_5"/>
</dbReference>
<proteinExistence type="predicted"/>
<organism evidence="1 2">
    <name type="scientific">Murimonas intestini</name>
    <dbReference type="NCBI Taxonomy" id="1337051"/>
    <lineage>
        <taxon>Bacteria</taxon>
        <taxon>Bacillati</taxon>
        <taxon>Bacillota</taxon>
        <taxon>Clostridia</taxon>
        <taxon>Lachnospirales</taxon>
        <taxon>Lachnospiraceae</taxon>
        <taxon>Murimonas</taxon>
    </lineage>
</organism>
<dbReference type="InterPro" id="IPR032675">
    <property type="entry name" value="LRR_dom_sf"/>
</dbReference>
<evidence type="ECO:0000313" key="2">
    <source>
        <dbReference type="Proteomes" id="UP000245412"/>
    </source>
</evidence>
<reference evidence="1 2" key="1">
    <citation type="submission" date="2018-05" db="EMBL/GenBank/DDBJ databases">
        <authorList>
            <person name="Goeker M."/>
            <person name="Huntemann M."/>
            <person name="Clum A."/>
            <person name="Pillay M."/>
            <person name="Palaniappan K."/>
            <person name="Varghese N."/>
            <person name="Mikhailova N."/>
            <person name="Stamatis D."/>
            <person name="Reddy T."/>
            <person name="Daum C."/>
            <person name="Shapiro N."/>
            <person name="Ivanova N."/>
            <person name="Kyrpides N."/>
            <person name="Woyke T."/>
        </authorList>
    </citation>
    <scope>NUCLEOTIDE SEQUENCE [LARGE SCALE GENOMIC DNA]</scope>
    <source>
        <strain evidence="1 2">DSM 26524</strain>
    </source>
</reference>
<dbReference type="SUPFAM" id="SSF52058">
    <property type="entry name" value="L domain-like"/>
    <property type="match status" value="1"/>
</dbReference>
<dbReference type="Proteomes" id="UP000245412">
    <property type="component" value="Unassembled WGS sequence"/>
</dbReference>
<dbReference type="EMBL" id="QGGY01000003">
    <property type="protein sequence ID" value="PWJ77335.1"/>
    <property type="molecule type" value="Genomic_DNA"/>
</dbReference>
<comment type="caution">
    <text evidence="1">The sequence shown here is derived from an EMBL/GenBank/DDBJ whole genome shotgun (WGS) entry which is preliminary data.</text>
</comment>
<accession>A0AB73T781</accession>
<dbReference type="AlphaFoldDB" id="A0AB73T781"/>
<dbReference type="Pfam" id="PF13306">
    <property type="entry name" value="LRR_5"/>
    <property type="match status" value="1"/>
</dbReference>
<keyword evidence="2" id="KW-1185">Reference proteome</keyword>
<protein>
    <submittedName>
        <fullName evidence="1">Leucine rich repeat (LRR) protein</fullName>
    </submittedName>
</protein>
<dbReference type="Gene3D" id="3.80.10.10">
    <property type="entry name" value="Ribonuclease Inhibitor"/>
    <property type="match status" value="1"/>
</dbReference>